<sequence length="476" mass="52541">MAQGEHLCFFKWAVMLCLLSLCLLVRVRASAIFPSPPVQTENQKRLYAAQAANAKAASDAATPKLLRVFESAAFREELLECCRDLADLPAPEILSLLRADLRTAELAHSFPAVVQDSHDDVTIEELSKLDYFPNQWQVALMRDADCPVFFNMAEEGIFGMAPFKNESRPTWTEAAERLVYVALNARQLDHGSLSMFGPAGAIFSHTGAQNMVLIAPVDTGMYEMLCNDTANHHHHKHNLVACGDYWHHHTVGTLDDLDHIIFANFGLFTAEVNTTLEQEAGSLFRRSSFAGRYLGLPNETYIDAFKYPESNIVGAPRFPGGISLLVGSFRELFGTDSGRALQLLADSNSLPLVWSLGAAPWDPWKTHKEGTTFPGNQRILDPLASRNALNATFPTGAELEFEHFWAKVSIARSPNGTLPRVRTWWTAFAATQERVAPLTATSCEATDDICFGTNAITGVCLCRRDHQDEALVVLTA</sequence>
<name>A0A7S0ZWI0_NOCSC</name>
<evidence type="ECO:0000313" key="2">
    <source>
        <dbReference type="EMBL" id="CAD8834843.1"/>
    </source>
</evidence>
<organism evidence="2">
    <name type="scientific">Noctiluca scintillans</name>
    <name type="common">Sea sparkle</name>
    <name type="synonym">Red tide dinoflagellate</name>
    <dbReference type="NCBI Taxonomy" id="2966"/>
    <lineage>
        <taxon>Eukaryota</taxon>
        <taxon>Sar</taxon>
        <taxon>Alveolata</taxon>
        <taxon>Dinophyceae</taxon>
        <taxon>Noctilucales</taxon>
        <taxon>Noctilucaceae</taxon>
        <taxon>Noctiluca</taxon>
    </lineage>
</organism>
<accession>A0A7S0ZWI0</accession>
<feature type="signal peptide" evidence="1">
    <location>
        <begin position="1"/>
        <end position="29"/>
    </location>
</feature>
<dbReference type="EMBL" id="HBFQ01013244">
    <property type="protein sequence ID" value="CAD8834843.1"/>
    <property type="molecule type" value="Transcribed_RNA"/>
</dbReference>
<dbReference type="AlphaFoldDB" id="A0A7S0ZWI0"/>
<proteinExistence type="predicted"/>
<evidence type="ECO:0008006" key="3">
    <source>
        <dbReference type="Google" id="ProtNLM"/>
    </source>
</evidence>
<keyword evidence="1" id="KW-0732">Signal</keyword>
<evidence type="ECO:0000256" key="1">
    <source>
        <dbReference type="SAM" id="SignalP"/>
    </source>
</evidence>
<feature type="chain" id="PRO_5030883406" description="Phospholipase B-like" evidence="1">
    <location>
        <begin position="30"/>
        <end position="476"/>
    </location>
</feature>
<gene>
    <name evidence="2" type="ORF">NSCI0253_LOCUS9191</name>
</gene>
<protein>
    <recommendedName>
        <fullName evidence="3">Phospholipase B-like</fullName>
    </recommendedName>
</protein>
<reference evidence="2" key="1">
    <citation type="submission" date="2021-01" db="EMBL/GenBank/DDBJ databases">
        <authorList>
            <person name="Corre E."/>
            <person name="Pelletier E."/>
            <person name="Niang G."/>
            <person name="Scheremetjew M."/>
            <person name="Finn R."/>
            <person name="Kale V."/>
            <person name="Holt S."/>
            <person name="Cochrane G."/>
            <person name="Meng A."/>
            <person name="Brown T."/>
            <person name="Cohen L."/>
        </authorList>
    </citation>
    <scope>NUCLEOTIDE SEQUENCE</scope>
</reference>